<dbReference type="GO" id="GO:0005737">
    <property type="term" value="C:cytoplasm"/>
    <property type="evidence" value="ECO:0007669"/>
    <property type="project" value="TreeGrafter"/>
</dbReference>
<dbReference type="Pfam" id="PF00106">
    <property type="entry name" value="adh_short"/>
    <property type="match status" value="1"/>
</dbReference>
<keyword evidence="5" id="KW-1185">Reference proteome</keyword>
<dbReference type="PRINTS" id="PR00081">
    <property type="entry name" value="GDHRDH"/>
</dbReference>
<evidence type="ECO:0000313" key="4">
    <source>
        <dbReference type="EMBL" id="TRM69682.1"/>
    </source>
</evidence>
<evidence type="ECO:0000256" key="3">
    <source>
        <dbReference type="ARBA" id="ARBA00023002"/>
    </source>
</evidence>
<dbReference type="PANTHER" id="PTHR43544">
    <property type="entry name" value="SHORT-CHAIN DEHYDROGENASE/REDUCTASE"/>
    <property type="match status" value="1"/>
</dbReference>
<keyword evidence="2" id="KW-0521">NADP</keyword>
<comment type="similarity">
    <text evidence="1">Belongs to the short-chain dehydrogenases/reductases (SDR) family.</text>
</comment>
<evidence type="ECO:0000256" key="2">
    <source>
        <dbReference type="ARBA" id="ARBA00022857"/>
    </source>
</evidence>
<dbReference type="PROSITE" id="PS00061">
    <property type="entry name" value="ADH_SHORT"/>
    <property type="match status" value="1"/>
</dbReference>
<proteinExistence type="inferred from homology"/>
<dbReference type="OrthoDB" id="9876299at2759"/>
<name>A0A550CY04_9AGAR</name>
<evidence type="ECO:0000256" key="1">
    <source>
        <dbReference type="ARBA" id="ARBA00006484"/>
    </source>
</evidence>
<dbReference type="InterPro" id="IPR020904">
    <property type="entry name" value="Sc_DH/Rdtase_CS"/>
</dbReference>
<protein>
    <recommendedName>
        <fullName evidence="6">NAD(P)-binding protein</fullName>
    </recommendedName>
</protein>
<accession>A0A550CY04</accession>
<reference evidence="4 5" key="1">
    <citation type="journal article" date="2019" name="New Phytol.">
        <title>Comparative genomics reveals unique wood-decay strategies and fruiting body development in the Schizophyllaceae.</title>
        <authorList>
            <person name="Almasi E."/>
            <person name="Sahu N."/>
            <person name="Krizsan K."/>
            <person name="Balint B."/>
            <person name="Kovacs G.M."/>
            <person name="Kiss B."/>
            <person name="Cseklye J."/>
            <person name="Drula E."/>
            <person name="Henrissat B."/>
            <person name="Nagy I."/>
            <person name="Chovatia M."/>
            <person name="Adam C."/>
            <person name="LaButti K."/>
            <person name="Lipzen A."/>
            <person name="Riley R."/>
            <person name="Grigoriev I.V."/>
            <person name="Nagy L.G."/>
        </authorList>
    </citation>
    <scope>NUCLEOTIDE SEQUENCE [LARGE SCALE GENOMIC DNA]</scope>
    <source>
        <strain evidence="4 5">NL-1724</strain>
    </source>
</reference>
<dbReference type="GO" id="GO:0016491">
    <property type="term" value="F:oxidoreductase activity"/>
    <property type="evidence" value="ECO:0007669"/>
    <property type="project" value="UniProtKB-KW"/>
</dbReference>
<evidence type="ECO:0000313" key="5">
    <source>
        <dbReference type="Proteomes" id="UP000320762"/>
    </source>
</evidence>
<dbReference type="EMBL" id="VDMD01000001">
    <property type="protein sequence ID" value="TRM69682.1"/>
    <property type="molecule type" value="Genomic_DNA"/>
</dbReference>
<gene>
    <name evidence="4" type="ORF">BD626DRAFT_544328</name>
</gene>
<dbReference type="SUPFAM" id="SSF51735">
    <property type="entry name" value="NAD(P)-binding Rossmann-fold domains"/>
    <property type="match status" value="1"/>
</dbReference>
<dbReference type="AlphaFoldDB" id="A0A550CY04"/>
<dbReference type="PANTHER" id="PTHR43544:SF7">
    <property type="entry name" value="NADB-LER2"/>
    <property type="match status" value="1"/>
</dbReference>
<keyword evidence="3" id="KW-0560">Oxidoreductase</keyword>
<dbReference type="InterPro" id="IPR036291">
    <property type="entry name" value="NAD(P)-bd_dom_sf"/>
</dbReference>
<dbReference type="Gene3D" id="3.40.50.720">
    <property type="entry name" value="NAD(P)-binding Rossmann-like Domain"/>
    <property type="match status" value="1"/>
</dbReference>
<sequence>MSQTPTVYLVSGANRGIGLGLVTVLAERANTIVFAGARNPAAATKLHDLVEAHPGKVHVVKLVSANRRDNEAAIAEVKRLAGRLDVVIANAAMSECYASGLEVSPEEMLSHYNVNVNGPLRVGSPTPKFVPVGSLGGSISLGATFALNMYPYNTSKTALNWLFRKLHTDYTDMTIFTINPGAVETDMILNASETESWLRGDEVPFATTEQSATDMLAIIDKATREVEGGHFMDVDGESLAWQLL</sequence>
<organism evidence="4 5">
    <name type="scientific">Schizophyllum amplum</name>
    <dbReference type="NCBI Taxonomy" id="97359"/>
    <lineage>
        <taxon>Eukaryota</taxon>
        <taxon>Fungi</taxon>
        <taxon>Dikarya</taxon>
        <taxon>Basidiomycota</taxon>
        <taxon>Agaricomycotina</taxon>
        <taxon>Agaricomycetes</taxon>
        <taxon>Agaricomycetidae</taxon>
        <taxon>Agaricales</taxon>
        <taxon>Schizophyllaceae</taxon>
        <taxon>Schizophyllum</taxon>
    </lineage>
</organism>
<dbReference type="InterPro" id="IPR051468">
    <property type="entry name" value="Fungal_SecMetab_SDRs"/>
</dbReference>
<dbReference type="InterPro" id="IPR002347">
    <property type="entry name" value="SDR_fam"/>
</dbReference>
<comment type="caution">
    <text evidence="4">The sequence shown here is derived from an EMBL/GenBank/DDBJ whole genome shotgun (WGS) entry which is preliminary data.</text>
</comment>
<evidence type="ECO:0008006" key="6">
    <source>
        <dbReference type="Google" id="ProtNLM"/>
    </source>
</evidence>
<dbReference type="Proteomes" id="UP000320762">
    <property type="component" value="Unassembled WGS sequence"/>
</dbReference>